<gene>
    <name evidence="1" type="ORF">ACFFJG_17945</name>
</gene>
<sequence length="333" mass="36295">MPARAPSDLDPAAVRRLLREQDGVVSRAQLVDLGASRADVRRMLARRELVEVHPRVYVCHTGPPSRRQLEWAAVLACAPAALHRESALDAHGMTQDRRGPARPSPVHVMVERDRRISVPQGVVVERVLGAERWVQQHRRPPRATFDFAVLKTASARDEAGAVALLSDAVHQGLTTADRLAATLADLPRLPHRALLATVLHDVASGTRSVLERRYLREVERAHALPRGDRQVREGTPAGSVHRDVHYPGQRTLVELDGAFGHRDAVDRWADLQRDLEASVDGRATLRPGWAQVLEPCRLAAVVGHVLRARGWSGSPQACGPTCALGVGGANSPS</sequence>
<evidence type="ECO:0000313" key="1">
    <source>
        <dbReference type="EMBL" id="MFC0224373.1"/>
    </source>
</evidence>
<reference evidence="1 2" key="1">
    <citation type="submission" date="2024-09" db="EMBL/GenBank/DDBJ databases">
        <authorList>
            <person name="Sun Q."/>
            <person name="Mori K."/>
        </authorList>
    </citation>
    <scope>NUCLEOTIDE SEQUENCE [LARGE SCALE GENOMIC DNA]</scope>
    <source>
        <strain evidence="1 2">CCM 8654</strain>
    </source>
</reference>
<accession>A0ABV6E5W2</accession>
<protein>
    <submittedName>
        <fullName evidence="1">Type IV toxin-antitoxin system AbiEi family antitoxin domain-containing protein</fullName>
    </submittedName>
</protein>
<dbReference type="Proteomes" id="UP001589698">
    <property type="component" value="Unassembled WGS sequence"/>
</dbReference>
<organism evidence="1 2">
    <name type="scientific">Nocardioides zeicaulis</name>
    <dbReference type="NCBI Taxonomy" id="1776857"/>
    <lineage>
        <taxon>Bacteria</taxon>
        <taxon>Bacillati</taxon>
        <taxon>Actinomycetota</taxon>
        <taxon>Actinomycetes</taxon>
        <taxon>Propionibacteriales</taxon>
        <taxon>Nocardioidaceae</taxon>
        <taxon>Nocardioides</taxon>
    </lineage>
</organism>
<dbReference type="RefSeq" id="WP_378520143.1">
    <property type="nucleotide sequence ID" value="NZ_CBCSDI010000047.1"/>
</dbReference>
<proteinExistence type="predicted"/>
<dbReference type="EMBL" id="JBHLXH010000002">
    <property type="protein sequence ID" value="MFC0224373.1"/>
    <property type="molecule type" value="Genomic_DNA"/>
</dbReference>
<evidence type="ECO:0000313" key="2">
    <source>
        <dbReference type="Proteomes" id="UP001589698"/>
    </source>
</evidence>
<name>A0ABV6E5W2_9ACTN</name>
<comment type="caution">
    <text evidence="1">The sequence shown here is derived from an EMBL/GenBank/DDBJ whole genome shotgun (WGS) entry which is preliminary data.</text>
</comment>
<keyword evidence="2" id="KW-1185">Reference proteome</keyword>